<reference evidence="4" key="2">
    <citation type="submission" date="2016-07" db="EMBL/GenBank/DDBJ databases">
        <authorList>
            <person name="Florea S."/>
            <person name="Webb J.S."/>
            <person name="Jaromczyk J."/>
            <person name="Schardl C.L."/>
        </authorList>
    </citation>
    <scope>NUCLEOTIDE SEQUENCE [LARGE SCALE GENOMIC DNA]</scope>
    <source>
        <strain evidence="4">CC-VM-7</strain>
    </source>
</reference>
<feature type="chain" id="PRO_5008621043" description="DUF4402 domain-containing protein" evidence="1">
    <location>
        <begin position="19"/>
        <end position="242"/>
    </location>
</feature>
<dbReference type="OrthoDB" id="1340656at2"/>
<dbReference type="AlphaFoldDB" id="A0A1B8ZQT5"/>
<organism evidence="3 4">
    <name type="scientific">Chryseobacterium arthrosphaerae</name>
    <dbReference type="NCBI Taxonomy" id="651561"/>
    <lineage>
        <taxon>Bacteria</taxon>
        <taxon>Pseudomonadati</taxon>
        <taxon>Bacteroidota</taxon>
        <taxon>Flavobacteriia</taxon>
        <taxon>Flavobacteriales</taxon>
        <taxon>Weeksellaceae</taxon>
        <taxon>Chryseobacterium group</taxon>
        <taxon>Chryseobacterium</taxon>
    </lineage>
</organism>
<feature type="signal peptide" evidence="1">
    <location>
        <begin position="1"/>
        <end position="18"/>
    </location>
</feature>
<keyword evidence="1" id="KW-0732">Signal</keyword>
<sequence>MKKRISAFGFLISAMSFAQVGINTTNPQTVLHVDGAKDNAATGAPTAAQQLNDFVVTSTGNVGIGTIAPQKKLDINANNASLRITNLPEQISNDQDFLTINNVNGDVVAARYVYTASITIQAGTSGTVTVPSSATIPNGMLVIKSNNTCGINMITNFIYSDISLGYATAIAGSVVGTSSIAPIPGGGGGSGVWSVKFAGVATCGTGNSTQFDYTVSKPTASSYLIVNNGNVDRTYSLTLFRL</sequence>
<evidence type="ECO:0008006" key="6">
    <source>
        <dbReference type="Google" id="ProtNLM"/>
    </source>
</evidence>
<proteinExistence type="predicted"/>
<dbReference type="Proteomes" id="UP001350005">
    <property type="component" value="Unassembled WGS sequence"/>
</dbReference>
<dbReference type="EMBL" id="MAYG01000001">
    <property type="protein sequence ID" value="OCA73954.1"/>
    <property type="molecule type" value="Genomic_DNA"/>
</dbReference>
<reference evidence="2 5" key="3">
    <citation type="submission" date="2024-01" db="EMBL/GenBank/DDBJ databases">
        <title>Whole genome of Chryseobacterium arthrosphaerae NNCa 2741.</title>
        <authorList>
            <person name="Boriskina E.V."/>
            <person name="Gordinskaya N.A."/>
            <person name="Kropotov V.S."/>
            <person name="Alekseeva A.E."/>
            <person name="Makhova M.A."/>
            <person name="Kryazhev D.V."/>
            <person name="Shkurkina I.S."/>
        </authorList>
    </citation>
    <scope>NUCLEOTIDE SEQUENCE [LARGE SCALE GENOMIC DNA]</scope>
    <source>
        <strain evidence="2 5">NNCa 2741</strain>
    </source>
</reference>
<evidence type="ECO:0000313" key="4">
    <source>
        <dbReference type="Proteomes" id="UP000093432"/>
    </source>
</evidence>
<accession>A0A1B8ZQT5</accession>
<keyword evidence="5" id="KW-1185">Reference proteome</keyword>
<evidence type="ECO:0000256" key="1">
    <source>
        <dbReference type="SAM" id="SignalP"/>
    </source>
</evidence>
<dbReference type="Proteomes" id="UP000093432">
    <property type="component" value="Unassembled WGS sequence"/>
</dbReference>
<gene>
    <name evidence="3" type="ORF">BBI00_06210</name>
    <name evidence="2" type="ORF">V2E39_23925</name>
</gene>
<protein>
    <recommendedName>
        <fullName evidence="6">DUF4402 domain-containing protein</fullName>
    </recommendedName>
</protein>
<evidence type="ECO:0000313" key="3">
    <source>
        <dbReference type="EMBL" id="OCA73954.1"/>
    </source>
</evidence>
<comment type="caution">
    <text evidence="3">The sequence shown here is derived from an EMBL/GenBank/DDBJ whole genome shotgun (WGS) entry which is preliminary data.</text>
</comment>
<evidence type="ECO:0000313" key="5">
    <source>
        <dbReference type="Proteomes" id="UP001350005"/>
    </source>
</evidence>
<name>A0A1B8ZQT5_9FLAO</name>
<reference evidence="3" key="1">
    <citation type="submission" date="2016-07" db="EMBL/GenBank/DDBJ databases">
        <authorList>
            <person name="Jeong J.-J."/>
            <person name="Kim D.W."/>
            <person name="Sang M.K."/>
            <person name="Choi I.-G."/>
            <person name="Kim K.D."/>
        </authorList>
    </citation>
    <scope>NUCLEOTIDE SEQUENCE</scope>
    <source>
        <strain evidence="3">CC-VM-7</strain>
    </source>
</reference>
<evidence type="ECO:0000313" key="2">
    <source>
        <dbReference type="EMBL" id="MEE6130461.1"/>
    </source>
</evidence>
<dbReference type="RefSeq" id="WP_065397949.1">
    <property type="nucleotide sequence ID" value="NZ_JAKYXE010000003.1"/>
</dbReference>
<dbReference type="EMBL" id="JAZGJU010000124">
    <property type="protein sequence ID" value="MEE6130461.1"/>
    <property type="molecule type" value="Genomic_DNA"/>
</dbReference>